<reference evidence="1 2" key="1">
    <citation type="submission" date="2020-04" db="EMBL/GenBank/DDBJ databases">
        <title>Perkinsus chesapeaki whole genome sequence.</title>
        <authorList>
            <person name="Bogema D.R."/>
        </authorList>
    </citation>
    <scope>NUCLEOTIDE SEQUENCE [LARGE SCALE GENOMIC DNA]</scope>
    <source>
        <strain evidence="1">ATCC PRA-425</strain>
    </source>
</reference>
<dbReference type="Proteomes" id="UP000591131">
    <property type="component" value="Unassembled WGS sequence"/>
</dbReference>
<comment type="caution">
    <text evidence="1">The sequence shown here is derived from an EMBL/GenBank/DDBJ whole genome shotgun (WGS) entry which is preliminary data.</text>
</comment>
<organism evidence="1 2">
    <name type="scientific">Perkinsus chesapeaki</name>
    <name type="common">Clam parasite</name>
    <name type="synonym">Perkinsus andrewsi</name>
    <dbReference type="NCBI Taxonomy" id="330153"/>
    <lineage>
        <taxon>Eukaryota</taxon>
        <taxon>Sar</taxon>
        <taxon>Alveolata</taxon>
        <taxon>Perkinsozoa</taxon>
        <taxon>Perkinsea</taxon>
        <taxon>Perkinsida</taxon>
        <taxon>Perkinsidae</taxon>
        <taxon>Perkinsus</taxon>
    </lineage>
</organism>
<gene>
    <name evidence="1" type="ORF">FOL47_007940</name>
</gene>
<protein>
    <submittedName>
        <fullName evidence="1">Uncharacterized protein</fullName>
    </submittedName>
</protein>
<sequence length="324" mass="36730">MSEVSSEIKIYFASLFFDDNNEVQKILRGNIGGNDVARRQREQWEKLACDINSLFGVNYTSKNLKQMKEDMTRVVGRVATAHRQRLCAVKTGGGEPSEDPEPCTEPWLKAIEHHIFSTPRFVGLGDLEAGPQEKFDLINTFTNWLEDTKDMEKRFTTMKAYVDHVRVLQSQDKITLRDCFDDQQISNYVKNWKNRNGRPAEEVRAKAESDLLAKTKRIKKENKSTGALKAPVAVSSASSAVERAAEAMEEADRLATEVSDEIITDCPPPLARRKRTYAEAIDMVASAAEAVETYFRFMYRKAKVEKLDRATTTDNDGDDEGWTK</sequence>
<evidence type="ECO:0000313" key="2">
    <source>
        <dbReference type="Proteomes" id="UP000591131"/>
    </source>
</evidence>
<dbReference type="AlphaFoldDB" id="A0A7J6MUN7"/>
<dbReference type="OrthoDB" id="10555182at2759"/>
<keyword evidence="2" id="KW-1185">Reference proteome</keyword>
<evidence type="ECO:0000313" key="1">
    <source>
        <dbReference type="EMBL" id="KAF4675322.1"/>
    </source>
</evidence>
<dbReference type="EMBL" id="JAAPAO010000049">
    <property type="protein sequence ID" value="KAF4675322.1"/>
    <property type="molecule type" value="Genomic_DNA"/>
</dbReference>
<proteinExistence type="predicted"/>
<accession>A0A7J6MUN7</accession>
<name>A0A7J6MUN7_PERCH</name>